<evidence type="ECO:0000313" key="3">
    <source>
        <dbReference type="Proteomes" id="UP001234585"/>
    </source>
</evidence>
<organism evidence="2 3">
    <name type="scientific">Shinella sumterensis</name>
    <dbReference type="NCBI Taxonomy" id="1967501"/>
    <lineage>
        <taxon>Bacteria</taxon>
        <taxon>Pseudomonadati</taxon>
        <taxon>Pseudomonadota</taxon>
        <taxon>Alphaproteobacteria</taxon>
        <taxon>Hyphomicrobiales</taxon>
        <taxon>Rhizobiaceae</taxon>
        <taxon>Shinella</taxon>
    </lineage>
</organism>
<dbReference type="PANTHER" id="PTHR43433:SF4">
    <property type="entry name" value="NON-HEME CHLOROPEROXIDASE-RELATED"/>
    <property type="match status" value="1"/>
</dbReference>
<name>A0AA50CNN8_9HYPH</name>
<dbReference type="InterPro" id="IPR050471">
    <property type="entry name" value="AB_hydrolase"/>
</dbReference>
<geneLocation type="plasmid" evidence="2 3">
    <name>unnamed1</name>
</geneLocation>
<dbReference type="Pfam" id="PF00561">
    <property type="entry name" value="Abhydrolase_1"/>
    <property type="match status" value="1"/>
</dbReference>
<proteinExistence type="predicted"/>
<dbReference type="Gene3D" id="3.40.50.1820">
    <property type="entry name" value="alpha/beta hydrolase"/>
    <property type="match status" value="1"/>
</dbReference>
<accession>A0AA50CNN8</accession>
<reference evidence="2 3" key="1">
    <citation type="submission" date="2023-08" db="EMBL/GenBank/DDBJ databases">
        <title>Pathogen: clinical or host-associated sample.</title>
        <authorList>
            <person name="Hergert J."/>
            <person name="Casey R."/>
            <person name="Wagner J."/>
            <person name="Young E.L."/>
            <person name="Oakeson K.F."/>
        </authorList>
    </citation>
    <scope>NUCLEOTIDE SEQUENCE [LARGE SCALE GENOMIC DNA]</scope>
    <source>
        <strain evidence="2 3">1760953</strain>
        <plasmid evidence="2 3">unnamed1</plasmid>
    </source>
</reference>
<keyword evidence="3" id="KW-1185">Reference proteome</keyword>
<sequence length="267" mass="28477">MKHARHPVAGASLAVYEEGEGMPFVFQHGLCGDQAQPGQVFPADVGFRRITVECRGHGVSEVGPKAALSIATFSADIADYLAGQGSGPVVVGGISMGAAIALRLAVRQPERVRALVIARPAWICDAKPANMASNRIVGELLDHYPIQEARRRFEALPLVKELERDAPDNLASIRGFFNREPVDVTAALLRAISTDGPDVTEAEVSAITVPTLVIGHGRDLVHPIGHARAVAGMIPAARLVEITPKADDANAYRADFRAVLSSFLREL</sequence>
<dbReference type="EMBL" id="CP132303">
    <property type="protein sequence ID" value="WLR99337.1"/>
    <property type="molecule type" value="Genomic_DNA"/>
</dbReference>
<dbReference type="PANTHER" id="PTHR43433">
    <property type="entry name" value="HYDROLASE, ALPHA/BETA FOLD FAMILY PROTEIN"/>
    <property type="match status" value="1"/>
</dbReference>
<keyword evidence="2" id="KW-0378">Hydrolase</keyword>
<dbReference type="SUPFAM" id="SSF53474">
    <property type="entry name" value="alpha/beta-Hydrolases"/>
    <property type="match status" value="1"/>
</dbReference>
<evidence type="ECO:0000313" key="2">
    <source>
        <dbReference type="EMBL" id="WLR99337.1"/>
    </source>
</evidence>
<feature type="domain" description="AB hydrolase-1" evidence="1">
    <location>
        <begin position="23"/>
        <end position="122"/>
    </location>
</feature>
<dbReference type="GO" id="GO:0016787">
    <property type="term" value="F:hydrolase activity"/>
    <property type="evidence" value="ECO:0007669"/>
    <property type="project" value="UniProtKB-KW"/>
</dbReference>
<dbReference type="InterPro" id="IPR029058">
    <property type="entry name" value="AB_hydrolase_fold"/>
</dbReference>
<dbReference type="Proteomes" id="UP001234585">
    <property type="component" value="Plasmid unnamed1"/>
</dbReference>
<dbReference type="InterPro" id="IPR000073">
    <property type="entry name" value="AB_hydrolase_1"/>
</dbReference>
<evidence type="ECO:0000259" key="1">
    <source>
        <dbReference type="Pfam" id="PF00561"/>
    </source>
</evidence>
<dbReference type="RefSeq" id="WP_306038730.1">
    <property type="nucleotide sequence ID" value="NZ_CP132303.1"/>
</dbReference>
<gene>
    <name evidence="2" type="ORF">Q9313_21360</name>
</gene>
<protein>
    <submittedName>
        <fullName evidence="2">Alpha/beta hydrolase</fullName>
    </submittedName>
</protein>
<keyword evidence="2" id="KW-0614">Plasmid</keyword>
<dbReference type="PRINTS" id="PR00111">
    <property type="entry name" value="ABHYDROLASE"/>
</dbReference>
<dbReference type="AlphaFoldDB" id="A0AA50CNN8"/>